<feature type="compositionally biased region" description="Gly residues" evidence="1">
    <location>
        <begin position="16"/>
        <end position="30"/>
    </location>
</feature>
<feature type="non-terminal residue" evidence="2">
    <location>
        <position position="1"/>
    </location>
</feature>
<accession>A0A0F9INT2</accession>
<dbReference type="CDD" id="cd00063">
    <property type="entry name" value="FN3"/>
    <property type="match status" value="1"/>
</dbReference>
<dbReference type="InterPro" id="IPR003961">
    <property type="entry name" value="FN3_dom"/>
</dbReference>
<feature type="region of interest" description="Disordered" evidence="1">
    <location>
        <begin position="11"/>
        <end position="31"/>
    </location>
</feature>
<proteinExistence type="predicted"/>
<evidence type="ECO:0000313" key="2">
    <source>
        <dbReference type="EMBL" id="KKL88887.1"/>
    </source>
</evidence>
<sequence>QRDNLSLTAADFWTTGGAGGSPGSPPGDGGDTLRVGRFGTIGGLAGGYSAGGGSAGAWESGGGGGAGRVAIKYGVYNGNVLNSGINGYASPTGSETIGPYAYYMNDMTFESEGFIGGEVSGDKGLILDAGNVAKFTSIDFDGEPFVGTQKIEFKVRVADDLAGLDSKIFEGPTGASSWFDKDNKNIPDAIENGRFAELLVKLTSDGTNTPILKSVTLNYDTLNQPVNLEISQSKINGDEIAIGSVIIDAQVKLTADNLQGLVANEDLQAEFELKNVSIPFDEQGTILGDIVLSGGASSVTINPIEGKFKWRVRVVDASGQVSAWKSFGSNSDVTDTDFTVDRTAPSAVGAVAVTSPTDDRTPLFSWQAPADNLSSIIGYEVYLGTTPGGNDIVDKELVTELLLQHPCLMNGRIIYL</sequence>
<evidence type="ECO:0000256" key="1">
    <source>
        <dbReference type="SAM" id="MobiDB-lite"/>
    </source>
</evidence>
<dbReference type="Gene3D" id="2.60.40.10">
    <property type="entry name" value="Immunoglobulins"/>
    <property type="match status" value="1"/>
</dbReference>
<comment type="caution">
    <text evidence="2">The sequence shown here is derived from an EMBL/GenBank/DDBJ whole genome shotgun (WGS) entry which is preliminary data.</text>
</comment>
<dbReference type="AlphaFoldDB" id="A0A0F9INT2"/>
<dbReference type="EMBL" id="LAZR01020437">
    <property type="protein sequence ID" value="KKL88887.1"/>
    <property type="molecule type" value="Genomic_DNA"/>
</dbReference>
<dbReference type="InterPro" id="IPR013783">
    <property type="entry name" value="Ig-like_fold"/>
</dbReference>
<organism evidence="2">
    <name type="scientific">marine sediment metagenome</name>
    <dbReference type="NCBI Taxonomy" id="412755"/>
    <lineage>
        <taxon>unclassified sequences</taxon>
        <taxon>metagenomes</taxon>
        <taxon>ecological metagenomes</taxon>
    </lineage>
</organism>
<name>A0A0F9INT2_9ZZZZ</name>
<protein>
    <submittedName>
        <fullName evidence="2">Uncharacterized protein</fullName>
    </submittedName>
</protein>
<reference evidence="2" key="1">
    <citation type="journal article" date="2015" name="Nature">
        <title>Complex archaea that bridge the gap between prokaryotes and eukaryotes.</title>
        <authorList>
            <person name="Spang A."/>
            <person name="Saw J.H."/>
            <person name="Jorgensen S.L."/>
            <person name="Zaremba-Niedzwiedzka K."/>
            <person name="Martijn J."/>
            <person name="Lind A.E."/>
            <person name="van Eijk R."/>
            <person name="Schleper C."/>
            <person name="Guy L."/>
            <person name="Ettema T.J."/>
        </authorList>
    </citation>
    <scope>NUCLEOTIDE SEQUENCE</scope>
</reference>
<gene>
    <name evidence="2" type="ORF">LCGC14_1920200</name>
</gene>